<dbReference type="EMBL" id="FOFT01000021">
    <property type="protein sequence ID" value="SES50710.1"/>
    <property type="molecule type" value="Genomic_DNA"/>
</dbReference>
<keyword evidence="3" id="KW-1185">Reference proteome</keyword>
<dbReference type="InterPro" id="IPR015985">
    <property type="entry name" value="TehB-like_dom"/>
</dbReference>
<gene>
    <name evidence="2" type="ORF">SAMN05216195_121135</name>
</gene>
<name>A0A1H9XX15_9PSEU</name>
<reference evidence="3" key="1">
    <citation type="submission" date="2016-10" db="EMBL/GenBank/DDBJ databases">
        <authorList>
            <person name="Varghese N."/>
            <person name="Submissions S."/>
        </authorList>
    </citation>
    <scope>NUCLEOTIDE SEQUENCE [LARGE SCALE GENOMIC DNA]</scope>
    <source>
        <strain evidence="3">CGMCC 4.578</strain>
    </source>
</reference>
<dbReference type="RefSeq" id="WP_090073362.1">
    <property type="nucleotide sequence ID" value="NZ_FOFT01000021.1"/>
</dbReference>
<sequence>MVGRRAYDFMYRTWAPWEGEARPELVDLVTSGRIAPGRAIDLGCGSGANSIFLAEHGFDVTGVDHSPVGLAKARRATPPSLSVGWLPGDLTATSIPRGSETAAELRLFGTSFEIERLAEPPRGSGSRAS</sequence>
<dbReference type="CDD" id="cd02440">
    <property type="entry name" value="AdoMet_MTases"/>
    <property type="match status" value="1"/>
</dbReference>
<dbReference type="OrthoDB" id="3825914at2"/>
<dbReference type="InterPro" id="IPR029063">
    <property type="entry name" value="SAM-dependent_MTases_sf"/>
</dbReference>
<dbReference type="Proteomes" id="UP000199028">
    <property type="component" value="Unassembled WGS sequence"/>
</dbReference>
<organism evidence="2 3">
    <name type="scientific">Lentzea flaviverrucosa</name>
    <dbReference type="NCBI Taxonomy" id="200379"/>
    <lineage>
        <taxon>Bacteria</taxon>
        <taxon>Bacillati</taxon>
        <taxon>Actinomycetota</taxon>
        <taxon>Actinomycetes</taxon>
        <taxon>Pseudonocardiales</taxon>
        <taxon>Pseudonocardiaceae</taxon>
        <taxon>Lentzea</taxon>
    </lineage>
</organism>
<feature type="domain" description="Tellurite resistance methyltransferase TehB-like" evidence="1">
    <location>
        <begin position="33"/>
        <end position="71"/>
    </location>
</feature>
<evidence type="ECO:0000313" key="3">
    <source>
        <dbReference type="Proteomes" id="UP000199028"/>
    </source>
</evidence>
<protein>
    <submittedName>
        <fullName evidence="2">Tellurite resistance protein TehB</fullName>
    </submittedName>
</protein>
<dbReference type="SUPFAM" id="SSF53335">
    <property type="entry name" value="S-adenosyl-L-methionine-dependent methyltransferases"/>
    <property type="match status" value="1"/>
</dbReference>
<dbReference type="Gene3D" id="3.40.50.150">
    <property type="entry name" value="Vaccinia Virus protein VP39"/>
    <property type="match status" value="1"/>
</dbReference>
<dbReference type="Pfam" id="PF03848">
    <property type="entry name" value="TehB"/>
    <property type="match status" value="1"/>
</dbReference>
<evidence type="ECO:0000313" key="2">
    <source>
        <dbReference type="EMBL" id="SES50710.1"/>
    </source>
</evidence>
<accession>A0A1H9XX15</accession>
<dbReference type="AlphaFoldDB" id="A0A1H9XX15"/>
<evidence type="ECO:0000259" key="1">
    <source>
        <dbReference type="Pfam" id="PF03848"/>
    </source>
</evidence>
<proteinExistence type="predicted"/>